<proteinExistence type="predicted"/>
<dbReference type="InterPro" id="IPR018702">
    <property type="entry name" value="DUF2207"/>
</dbReference>
<feature type="domain" description="Predicted membrane protein YciQ-like C-terminal" evidence="4">
    <location>
        <begin position="288"/>
        <end position="519"/>
    </location>
</feature>
<evidence type="ECO:0000259" key="4">
    <source>
        <dbReference type="Pfam" id="PF20990"/>
    </source>
</evidence>
<feature type="region of interest" description="Disordered" evidence="1">
    <location>
        <begin position="556"/>
        <end position="595"/>
    </location>
</feature>
<gene>
    <name evidence="5" type="ORF">NPRO_16600</name>
</gene>
<evidence type="ECO:0000313" key="6">
    <source>
        <dbReference type="Proteomes" id="UP000662873"/>
    </source>
</evidence>
<name>A0A809RHU5_9BACT</name>
<dbReference type="Pfam" id="PF09972">
    <property type="entry name" value="DUF2207"/>
    <property type="match status" value="1"/>
</dbReference>
<dbReference type="InterPro" id="IPR048389">
    <property type="entry name" value="YciQ-like_C"/>
</dbReference>
<feature type="compositionally biased region" description="Gly residues" evidence="1">
    <location>
        <begin position="569"/>
        <end position="595"/>
    </location>
</feature>
<protein>
    <recommendedName>
        <fullName evidence="7">DUF2207 domain-containing protein</fullName>
    </recommendedName>
</protein>
<evidence type="ECO:0008006" key="7">
    <source>
        <dbReference type="Google" id="ProtNLM"/>
    </source>
</evidence>
<dbReference type="KEGG" id="npy:NPRO_16600"/>
<keyword evidence="2" id="KW-1133">Transmembrane helix</keyword>
<organism evidence="5 6">
    <name type="scientific">Candidatus Nitrosymbiomonas proteolyticus</name>
    <dbReference type="NCBI Taxonomy" id="2608984"/>
    <lineage>
        <taxon>Bacteria</taxon>
        <taxon>Bacillati</taxon>
        <taxon>Armatimonadota</taxon>
        <taxon>Armatimonadota incertae sedis</taxon>
        <taxon>Candidatus Nitrosymbiomonas</taxon>
    </lineage>
</organism>
<reference evidence="5" key="1">
    <citation type="journal article" name="DNA Res.">
        <title>The physiological potential of anammox bacteria as revealed by their core genome structure.</title>
        <authorList>
            <person name="Okubo T."/>
            <person name="Toyoda A."/>
            <person name="Fukuhara K."/>
            <person name="Uchiyama I."/>
            <person name="Harigaya Y."/>
            <person name="Kuroiwa M."/>
            <person name="Suzuki T."/>
            <person name="Murakami Y."/>
            <person name="Suwa Y."/>
            <person name="Takami H."/>
        </authorList>
    </citation>
    <scope>NUCLEOTIDE SEQUENCE</scope>
    <source>
        <strain evidence="5">317325-2</strain>
    </source>
</reference>
<dbReference type="Pfam" id="PF20990">
    <property type="entry name" value="DUF2207_C"/>
    <property type="match status" value="1"/>
</dbReference>
<feature type="transmembrane region" description="Helical" evidence="2">
    <location>
        <begin position="438"/>
        <end position="455"/>
    </location>
</feature>
<dbReference type="Proteomes" id="UP000662873">
    <property type="component" value="Chromosome"/>
</dbReference>
<evidence type="ECO:0000256" key="2">
    <source>
        <dbReference type="SAM" id="Phobius"/>
    </source>
</evidence>
<evidence type="ECO:0000313" key="5">
    <source>
        <dbReference type="EMBL" id="BBO24065.1"/>
    </source>
</evidence>
<feature type="transmembrane region" description="Helical" evidence="2">
    <location>
        <begin position="412"/>
        <end position="432"/>
    </location>
</feature>
<keyword evidence="2" id="KW-0812">Transmembrane</keyword>
<dbReference type="AlphaFoldDB" id="A0A809RHU5"/>
<evidence type="ECO:0000259" key="3">
    <source>
        <dbReference type="Pfam" id="PF09972"/>
    </source>
</evidence>
<accession>A0A809RHU5</accession>
<evidence type="ECO:0000256" key="1">
    <source>
        <dbReference type="SAM" id="MobiDB-lite"/>
    </source>
</evidence>
<feature type="transmembrane region" description="Helical" evidence="2">
    <location>
        <begin position="251"/>
        <end position="274"/>
    </location>
</feature>
<sequence>MSFLVALASPQSRQSPTGEPYVIDSFHATIDIAKNGNVRVLEEIRVSFYESRRGIFRVIPTSYETGGPTRRDILLTDVHVTDDSGNKLTTLVTREGANLKIRIGDEDVWLSPGTQKSYLISYRTENVLNFFGPNAGDWGDTAEFYWNVTGDEWDTTILRSGFTVHYPEVPSDKPIRGRVFAGPYGSTTNDIVAGRTTRRLGDVTLVEVSLSDDEFSGERRWPLSSYSGLTLVLALPKGVIAEPTLAQRLRWLLLPNLGLTIPIWVFLGMFFLWLKHGRDEKSGPIATSFDPPSGLGPAECGALIDERVDRRDLSAGIISLATKGYLIVESTETGMFFKRQEAELKFTDKKPELDLTPFESLLLAKLKTCGDVVTKLDLQTKVAPQIGELRQEIYETLVDRGFYVRSPENVRVGWMTVGVLGIVALALLAAWIAPVWNLWPGAIGGVVALPILYSFSRQMPRRLPLGNRTRDQVLGLSEFIARAHRNEMNWMAEKHPDQALFERLLPYAISFGLVYHWGQTFQDIVKQAPSWYRGAYAGQFNATMFASDLSDMGESLAASASTPPRSSGASGGGSGFSSGGGFSGGGFGGGGGGSW</sequence>
<feature type="domain" description="DUF2207" evidence="3">
    <location>
        <begin position="23"/>
        <end position="198"/>
    </location>
</feature>
<dbReference type="EMBL" id="AP021858">
    <property type="protein sequence ID" value="BBO24065.1"/>
    <property type="molecule type" value="Genomic_DNA"/>
</dbReference>
<keyword evidence="2" id="KW-0472">Membrane</keyword>